<dbReference type="CDD" id="cd14843">
    <property type="entry name" value="D-Ala-D-Ala_dipeptidase_like"/>
    <property type="match status" value="1"/>
</dbReference>
<gene>
    <name evidence="11" type="ORF">NIES2119_23310</name>
</gene>
<comment type="function">
    <text evidence="9 10">Catalyzes hydrolysis of the D-alanyl-D-alanine dipeptide.</text>
</comment>
<sequence length="234" mass="27245">MKPYQKIPILECGEPLTPIPLEHFAAQTPHAYEKLRAPYGKLSPYYLRESVLERLIQAQNQLQLTHPNWRILIFDAYRPVAVQQFMVDYTFAELVSNQELNLDELSETQIAELWQQVYQFWAAPSLDSATPPPHSTGAAIDVTLVDENGNFVNMGSAIDEISPVSFPDYFANSNEFPEKQYHADRQLLFEVMRSANFQRHPNEWWHFSYGDQMWAWLSQQEEPTKKFTAQYGRI</sequence>
<dbReference type="HAMAP" id="MF_01924">
    <property type="entry name" value="A_A_dipeptidase"/>
    <property type="match status" value="1"/>
</dbReference>
<keyword evidence="3 9" id="KW-0479">Metal-binding</keyword>
<evidence type="ECO:0000256" key="4">
    <source>
        <dbReference type="ARBA" id="ARBA00022801"/>
    </source>
</evidence>
<dbReference type="PANTHER" id="PTHR43126:SF2">
    <property type="entry name" value="D-ALANYL-D-ALANINE DIPEPTIDASE"/>
    <property type="match status" value="1"/>
</dbReference>
<dbReference type="GO" id="GO:0160237">
    <property type="term" value="F:D-Ala-D-Ala dipeptidase activity"/>
    <property type="evidence" value="ECO:0007669"/>
    <property type="project" value="UniProtKB-EC"/>
</dbReference>
<evidence type="ECO:0000256" key="7">
    <source>
        <dbReference type="ARBA" id="ARBA00023049"/>
    </source>
</evidence>
<dbReference type="InterPro" id="IPR000755">
    <property type="entry name" value="A_A_dipeptidase"/>
</dbReference>
<evidence type="ECO:0000313" key="12">
    <source>
        <dbReference type="Proteomes" id="UP000185860"/>
    </source>
</evidence>
<organism evidence="11 12">
    <name type="scientific">[Phormidium ambiguum] IAM M-71</name>
    <dbReference type="NCBI Taxonomy" id="454136"/>
    <lineage>
        <taxon>Bacteria</taxon>
        <taxon>Bacillati</taxon>
        <taxon>Cyanobacteriota</taxon>
        <taxon>Cyanophyceae</taxon>
        <taxon>Oscillatoriophycideae</taxon>
        <taxon>Aerosakkonematales</taxon>
        <taxon>Aerosakkonemataceae</taxon>
        <taxon>Floridanema</taxon>
    </lineage>
</organism>
<evidence type="ECO:0000256" key="8">
    <source>
        <dbReference type="ARBA" id="ARBA00023316"/>
    </source>
</evidence>
<keyword evidence="8 10" id="KW-0961">Cell wall biogenesis/degradation</keyword>
<dbReference type="GO" id="GO:0008270">
    <property type="term" value="F:zinc ion binding"/>
    <property type="evidence" value="ECO:0007669"/>
    <property type="project" value="UniProtKB-UniRule"/>
</dbReference>
<dbReference type="GO" id="GO:0008237">
    <property type="term" value="F:metallopeptidase activity"/>
    <property type="evidence" value="ECO:0007669"/>
    <property type="project" value="UniProtKB-KW"/>
</dbReference>
<feature type="active site" description="Proton donor/acceptor" evidence="9">
    <location>
        <position position="203"/>
    </location>
</feature>
<dbReference type="SUPFAM" id="SSF55166">
    <property type="entry name" value="Hedgehog/DD-peptidase"/>
    <property type="match status" value="1"/>
</dbReference>
<dbReference type="AlphaFoldDB" id="A0A1U7I9V4"/>
<evidence type="ECO:0000256" key="1">
    <source>
        <dbReference type="ARBA" id="ARBA00001362"/>
    </source>
</evidence>
<dbReference type="InterPro" id="IPR009045">
    <property type="entry name" value="Zn_M74/Hedgehog-like"/>
</dbReference>
<keyword evidence="4 9" id="KW-0378">Hydrolase</keyword>
<comment type="cofactor">
    <cofactor evidence="9">
        <name>Zn(2+)</name>
        <dbReference type="ChEBI" id="CHEBI:29105"/>
    </cofactor>
    <text evidence="9">Binds 1 zinc ion per subunit.</text>
</comment>
<keyword evidence="6 9" id="KW-0224">Dipeptidase</keyword>
<evidence type="ECO:0000256" key="2">
    <source>
        <dbReference type="ARBA" id="ARBA00022670"/>
    </source>
</evidence>
<dbReference type="EMBL" id="MRCE01000030">
    <property type="protein sequence ID" value="OKH33330.1"/>
    <property type="molecule type" value="Genomic_DNA"/>
</dbReference>
<comment type="catalytic activity">
    <reaction evidence="1 9 10">
        <text>D-alanyl-D-alanine + H2O = 2 D-alanine</text>
        <dbReference type="Rhea" id="RHEA:20661"/>
        <dbReference type="ChEBI" id="CHEBI:15377"/>
        <dbReference type="ChEBI" id="CHEBI:57416"/>
        <dbReference type="ChEBI" id="CHEBI:57822"/>
        <dbReference type="EC" id="3.4.13.22"/>
    </reaction>
</comment>
<dbReference type="Gene3D" id="3.30.1380.10">
    <property type="match status" value="1"/>
</dbReference>
<keyword evidence="5 9" id="KW-0862">Zinc</keyword>
<evidence type="ECO:0000256" key="3">
    <source>
        <dbReference type="ARBA" id="ARBA00022723"/>
    </source>
</evidence>
<name>A0A1U7I9V4_9CYAN</name>
<evidence type="ECO:0000256" key="6">
    <source>
        <dbReference type="ARBA" id="ARBA00022997"/>
    </source>
</evidence>
<evidence type="ECO:0000256" key="10">
    <source>
        <dbReference type="PIRNR" id="PIRNR026671"/>
    </source>
</evidence>
<dbReference type="Proteomes" id="UP000185860">
    <property type="component" value="Unassembled WGS sequence"/>
</dbReference>
<comment type="similarity">
    <text evidence="9 10">Belongs to the peptidase M15D family.</text>
</comment>
<dbReference type="GO" id="GO:0006508">
    <property type="term" value="P:proteolysis"/>
    <property type="evidence" value="ECO:0007669"/>
    <property type="project" value="UniProtKB-KW"/>
</dbReference>
<evidence type="ECO:0000313" key="11">
    <source>
        <dbReference type="EMBL" id="OKH33330.1"/>
    </source>
</evidence>
<evidence type="ECO:0000256" key="5">
    <source>
        <dbReference type="ARBA" id="ARBA00022833"/>
    </source>
</evidence>
<protein>
    <recommendedName>
        <fullName evidence="9 10">D-alanyl-D-alanine dipeptidase</fullName>
        <shortName evidence="9 10">D-Ala-D-Ala dipeptidase</shortName>
        <ecNumber evidence="9 10">3.4.13.22</ecNumber>
    </recommendedName>
</protein>
<dbReference type="OrthoDB" id="9801430at2"/>
<feature type="binding site" evidence="9">
    <location>
        <position position="134"/>
    </location>
    <ligand>
        <name>Zn(2+)</name>
        <dbReference type="ChEBI" id="CHEBI:29105"/>
        <note>catalytic</note>
    </ligand>
</feature>
<feature type="binding site" evidence="9">
    <location>
        <position position="206"/>
    </location>
    <ligand>
        <name>Zn(2+)</name>
        <dbReference type="ChEBI" id="CHEBI:29105"/>
        <note>catalytic</note>
    </ligand>
</feature>
<dbReference type="STRING" id="454136.NIES2119_23310"/>
<keyword evidence="7 9" id="KW-0482">Metalloprotease</keyword>
<dbReference type="RefSeq" id="WP_073595898.1">
    <property type="nucleotide sequence ID" value="NZ_MRCE01000030.1"/>
</dbReference>
<dbReference type="Pfam" id="PF01427">
    <property type="entry name" value="Peptidase_M15"/>
    <property type="match status" value="1"/>
</dbReference>
<feature type="site" description="Transition state stabilizer" evidence="9">
    <location>
        <position position="78"/>
    </location>
</feature>
<dbReference type="PANTHER" id="PTHR43126">
    <property type="entry name" value="D-ALANYL-D-ALANINE DIPEPTIDASE"/>
    <property type="match status" value="1"/>
</dbReference>
<dbReference type="EC" id="3.4.13.22" evidence="9 10"/>
<dbReference type="PIRSF" id="PIRSF026671">
    <property type="entry name" value="AA_dipeptidase"/>
    <property type="match status" value="1"/>
</dbReference>
<comment type="caution">
    <text evidence="11">The sequence shown here is derived from an EMBL/GenBank/DDBJ whole genome shotgun (WGS) entry which is preliminary data.</text>
</comment>
<feature type="binding site" evidence="9">
    <location>
        <position position="141"/>
    </location>
    <ligand>
        <name>Zn(2+)</name>
        <dbReference type="ChEBI" id="CHEBI:29105"/>
        <note>catalytic</note>
    </ligand>
</feature>
<accession>A0A1U7I9V4</accession>
<reference evidence="11 12" key="1">
    <citation type="submission" date="2016-11" db="EMBL/GenBank/DDBJ databases">
        <title>Draft Genome Sequences of Nine Cyanobacterial Strains from Diverse Habitats.</title>
        <authorList>
            <person name="Zhu T."/>
            <person name="Hou S."/>
            <person name="Lu X."/>
            <person name="Hess W.R."/>
        </authorList>
    </citation>
    <scope>NUCLEOTIDE SEQUENCE [LARGE SCALE GENOMIC DNA]</scope>
    <source>
        <strain evidence="11 12">IAM M-71</strain>
    </source>
</reference>
<keyword evidence="2 9" id="KW-0645">Protease</keyword>
<proteinExistence type="inferred from homology"/>
<dbReference type="GO" id="GO:0071555">
    <property type="term" value="P:cell wall organization"/>
    <property type="evidence" value="ECO:0007669"/>
    <property type="project" value="UniProtKB-KW"/>
</dbReference>
<evidence type="ECO:0000256" key="9">
    <source>
        <dbReference type="HAMAP-Rule" id="MF_01924"/>
    </source>
</evidence>